<dbReference type="EMBL" id="WNZZ01000006">
    <property type="protein sequence ID" value="MUG22816.1"/>
    <property type="molecule type" value="Genomic_DNA"/>
</dbReference>
<reference evidence="4 6" key="2">
    <citation type="submission" date="2019-11" db="EMBL/GenBank/DDBJ databases">
        <title>Draft genome sequences of five Paenibacillus species of dairy origin.</title>
        <authorList>
            <person name="Olajide A.M."/>
            <person name="Chen S."/>
            <person name="Lapointe G."/>
        </authorList>
    </citation>
    <scope>NUCLEOTIDE SEQUENCE [LARGE SCALE GENOMIC DNA]</scope>
    <source>
        <strain evidence="4 6">3CT49</strain>
    </source>
</reference>
<protein>
    <recommendedName>
        <fullName evidence="7">DUF2325 domain-containing protein</fullName>
    </recommendedName>
</protein>
<accession>A0A090YBW6</accession>
<proteinExistence type="predicted"/>
<organism evidence="3 5">
    <name type="scientific">Paenibacillus macerans</name>
    <name type="common">Bacillus macerans</name>
    <dbReference type="NCBI Taxonomy" id="44252"/>
    <lineage>
        <taxon>Bacteria</taxon>
        <taxon>Bacillati</taxon>
        <taxon>Bacillota</taxon>
        <taxon>Bacilli</taxon>
        <taxon>Bacillales</taxon>
        <taxon>Paenibacillaceae</taxon>
        <taxon>Paenibacillus</taxon>
    </lineage>
</organism>
<gene>
    <name evidence="3" type="ORF">DJ90_2304</name>
    <name evidence="4" type="ORF">GNQ08_10370</name>
</gene>
<evidence type="ECO:0000256" key="2">
    <source>
        <dbReference type="SAM" id="MobiDB-lite"/>
    </source>
</evidence>
<evidence type="ECO:0000256" key="1">
    <source>
        <dbReference type="SAM" id="Coils"/>
    </source>
</evidence>
<keyword evidence="5" id="KW-1185">Reference proteome</keyword>
<dbReference type="RefSeq" id="WP_036623926.1">
    <property type="nucleotide sequence ID" value="NZ_BOSD01000022.1"/>
</dbReference>
<dbReference type="HOGENOM" id="CLU_419687_0_0_9"/>
<evidence type="ECO:0000313" key="3">
    <source>
        <dbReference type="EMBL" id="KFM95964.1"/>
    </source>
</evidence>
<feature type="region of interest" description="Disordered" evidence="2">
    <location>
        <begin position="525"/>
        <end position="546"/>
    </location>
</feature>
<reference evidence="3 5" key="1">
    <citation type="submission" date="2014-04" db="EMBL/GenBank/DDBJ databases">
        <authorList>
            <person name="Bishop-Lilly K.A."/>
            <person name="Broomall S.M."/>
            <person name="Chain P.S."/>
            <person name="Chertkov O."/>
            <person name="Coyne S.R."/>
            <person name="Daligault H.E."/>
            <person name="Davenport K.W."/>
            <person name="Erkkila T."/>
            <person name="Frey K.G."/>
            <person name="Gibbons H.S."/>
            <person name="Gu W."/>
            <person name="Jaissle J."/>
            <person name="Johnson S.L."/>
            <person name="Koroleva G.I."/>
            <person name="Ladner J.T."/>
            <person name="Lo C.-C."/>
            <person name="Minogue T.D."/>
            <person name="Munk C."/>
            <person name="Palacios G.F."/>
            <person name="Redden C.L."/>
            <person name="Rosenzweig C.N."/>
            <person name="Scholz M.B."/>
            <person name="Teshima H."/>
            <person name="Xu Y."/>
        </authorList>
    </citation>
    <scope>NUCLEOTIDE SEQUENCE [LARGE SCALE GENOMIC DNA]</scope>
    <source>
        <strain evidence="3 5">8244</strain>
    </source>
</reference>
<dbReference type="OrthoDB" id="2676074at2"/>
<dbReference type="AlphaFoldDB" id="A0A090YBW6"/>
<feature type="coiled-coil region" evidence="1">
    <location>
        <begin position="181"/>
        <end position="271"/>
    </location>
</feature>
<dbReference type="PATRIC" id="fig|44252.3.peg.5192"/>
<dbReference type="Proteomes" id="UP000029278">
    <property type="component" value="Unassembled WGS sequence"/>
</dbReference>
<evidence type="ECO:0000313" key="6">
    <source>
        <dbReference type="Proteomes" id="UP000442469"/>
    </source>
</evidence>
<evidence type="ECO:0000313" key="4">
    <source>
        <dbReference type="EMBL" id="MUG22816.1"/>
    </source>
</evidence>
<dbReference type="Proteomes" id="UP000442469">
    <property type="component" value="Unassembled WGS sequence"/>
</dbReference>
<dbReference type="GeneID" id="77007949"/>
<sequence length="653" mass="74741">MRVEMLRKTFNGMDAAEFKPFSGAIVKLLAAPLPIREFSGILHEMSDARKRRLLSSLNIKGKSSTNKPYPMEGLIHIIRAKSGKRHEKLKILQHILLSVSDLYEDDTASDESFLALEQEKKEQYGPWHYYWALRFFPEESAAIAQRIAELEQELPSGLALAPAPAPSRDKKELAKEEKQRIDHERGLRVQAERTIAKLKQELRTLEENLQRVLAQNNALQAAKAELEQELAGLRQRHEFERKRNSQLEHDVKKQRQETRKWQQAARESEKNAALALQNVRKEQDALQRRLSLAESPAACGDRLVRHFHEEAFLLMETLKRRGTLTGPEQIRIRKKISLKLDLINRLEEQFHVYPEEPDYKAEAASSLKPPAPPQDIVQDRTTVSNKKTGIFYRKEHGGYIQLEDGDSFTVTESVVNAVGLEHEAEVECEPQKRPDGSVFQHITVLFQGDDTHAPIEQYWGYVELGEHHAYYCVDIQNPQNRFPVHEKDLEVQRPFDGDPCLFNVAADGTCARLSKVFRNRDEMNRERGQAITGKRNTEKKKKSAAESEPFLQGCKIAVIGGQAKWFESVVKQTGAEFVHENGEHPERIFAELRKSHALFKLITATSHEATWAGVEIAKANGIPHFLLEGSKANLRRQLWENRELIRSRLQARG</sequence>
<evidence type="ECO:0008006" key="7">
    <source>
        <dbReference type="Google" id="ProtNLM"/>
    </source>
</evidence>
<keyword evidence="1" id="KW-0175">Coiled coil</keyword>
<name>A0A090YBW6_PAEMA</name>
<dbReference type="EMBL" id="JMQA01000041">
    <property type="protein sequence ID" value="KFM95964.1"/>
    <property type="molecule type" value="Genomic_DNA"/>
</dbReference>
<comment type="caution">
    <text evidence="3">The sequence shown here is derived from an EMBL/GenBank/DDBJ whole genome shotgun (WGS) entry which is preliminary data.</text>
</comment>
<evidence type="ECO:0000313" key="5">
    <source>
        <dbReference type="Proteomes" id="UP000029278"/>
    </source>
</evidence>